<dbReference type="InterPro" id="IPR050987">
    <property type="entry name" value="AtrR-like"/>
</dbReference>
<evidence type="ECO:0000256" key="2">
    <source>
        <dbReference type="ARBA" id="ARBA00023242"/>
    </source>
</evidence>
<evidence type="ECO:0000313" key="6">
    <source>
        <dbReference type="Proteomes" id="UP000070501"/>
    </source>
</evidence>
<evidence type="ECO:0000256" key="3">
    <source>
        <dbReference type="SAM" id="MobiDB-lite"/>
    </source>
</evidence>
<dbReference type="SMART" id="SM00066">
    <property type="entry name" value="GAL4"/>
    <property type="match status" value="1"/>
</dbReference>
<dbReference type="InterPro" id="IPR001138">
    <property type="entry name" value="Zn2Cys6_DnaBD"/>
</dbReference>
<dbReference type="AlphaFoldDB" id="A0A136IJ36"/>
<gene>
    <name evidence="5" type="ORF">Micbo1qcDRAFT_210316</name>
</gene>
<dbReference type="STRING" id="196109.A0A136IJ36"/>
<dbReference type="GO" id="GO:0003677">
    <property type="term" value="F:DNA binding"/>
    <property type="evidence" value="ECO:0007669"/>
    <property type="project" value="InterPro"/>
</dbReference>
<dbReference type="CDD" id="cd12148">
    <property type="entry name" value="fungal_TF_MHR"/>
    <property type="match status" value="1"/>
</dbReference>
<dbReference type="EMBL" id="KQ964307">
    <property type="protein sequence ID" value="KXJ84963.1"/>
    <property type="molecule type" value="Genomic_DNA"/>
</dbReference>
<feature type="compositionally biased region" description="Low complexity" evidence="3">
    <location>
        <begin position="88"/>
        <end position="98"/>
    </location>
</feature>
<feature type="compositionally biased region" description="Polar residues" evidence="3">
    <location>
        <begin position="684"/>
        <end position="694"/>
    </location>
</feature>
<dbReference type="SMART" id="SM00906">
    <property type="entry name" value="Fungal_trans"/>
    <property type="match status" value="1"/>
</dbReference>
<dbReference type="SUPFAM" id="SSF57701">
    <property type="entry name" value="Zn2/Cys6 DNA-binding domain"/>
    <property type="match status" value="1"/>
</dbReference>
<protein>
    <submittedName>
        <fullName evidence="5">Fungal-specific transcription factor domain-domain-containing protein</fullName>
    </submittedName>
</protein>
<dbReference type="Pfam" id="PF04082">
    <property type="entry name" value="Fungal_trans"/>
    <property type="match status" value="1"/>
</dbReference>
<feature type="domain" description="Zn(2)-C6 fungal-type" evidence="4">
    <location>
        <begin position="38"/>
        <end position="68"/>
    </location>
</feature>
<keyword evidence="1" id="KW-0479">Metal-binding</keyword>
<dbReference type="GO" id="GO:0008270">
    <property type="term" value="F:zinc ion binding"/>
    <property type="evidence" value="ECO:0007669"/>
    <property type="project" value="InterPro"/>
</dbReference>
<dbReference type="PANTHER" id="PTHR46910:SF33">
    <property type="entry name" value="ZN(II)2CYS6 TRANSCRIPTION FACTOR (EUROFUNG)"/>
    <property type="match status" value="1"/>
</dbReference>
<evidence type="ECO:0000313" key="5">
    <source>
        <dbReference type="EMBL" id="KXJ84963.1"/>
    </source>
</evidence>
<proteinExistence type="predicted"/>
<dbReference type="Pfam" id="PF00172">
    <property type="entry name" value="Zn_clus"/>
    <property type="match status" value="1"/>
</dbReference>
<accession>A0A136IJ36</accession>
<dbReference type="Gene3D" id="4.10.240.10">
    <property type="entry name" value="Zn(2)-C6 fungal-type DNA-binding domain"/>
    <property type="match status" value="1"/>
</dbReference>
<feature type="compositionally biased region" description="Low complexity" evidence="3">
    <location>
        <begin position="661"/>
        <end position="676"/>
    </location>
</feature>
<dbReference type="PROSITE" id="PS00463">
    <property type="entry name" value="ZN2_CY6_FUNGAL_1"/>
    <property type="match status" value="1"/>
</dbReference>
<dbReference type="InterPro" id="IPR036864">
    <property type="entry name" value="Zn2-C6_fun-type_DNA-bd_sf"/>
</dbReference>
<evidence type="ECO:0000259" key="4">
    <source>
        <dbReference type="PROSITE" id="PS50048"/>
    </source>
</evidence>
<feature type="region of interest" description="Disordered" evidence="3">
    <location>
        <begin position="639"/>
        <end position="734"/>
    </location>
</feature>
<feature type="region of interest" description="Disordered" evidence="3">
    <location>
        <begin position="1"/>
        <end position="30"/>
    </location>
</feature>
<keyword evidence="2" id="KW-0539">Nucleus</keyword>
<dbReference type="GO" id="GO:0000981">
    <property type="term" value="F:DNA-binding transcription factor activity, RNA polymerase II-specific"/>
    <property type="evidence" value="ECO:0007669"/>
    <property type="project" value="InterPro"/>
</dbReference>
<dbReference type="InParanoid" id="A0A136IJ36"/>
<evidence type="ECO:0000256" key="1">
    <source>
        <dbReference type="ARBA" id="ARBA00022723"/>
    </source>
</evidence>
<name>A0A136IJ36_9PEZI</name>
<dbReference type="PROSITE" id="PS50048">
    <property type="entry name" value="ZN2_CY6_FUNGAL_2"/>
    <property type="match status" value="1"/>
</dbReference>
<organism evidence="5 6">
    <name type="scientific">Microdochium bolleyi</name>
    <dbReference type="NCBI Taxonomy" id="196109"/>
    <lineage>
        <taxon>Eukaryota</taxon>
        <taxon>Fungi</taxon>
        <taxon>Dikarya</taxon>
        <taxon>Ascomycota</taxon>
        <taxon>Pezizomycotina</taxon>
        <taxon>Sordariomycetes</taxon>
        <taxon>Xylariomycetidae</taxon>
        <taxon>Xylariales</taxon>
        <taxon>Microdochiaceae</taxon>
        <taxon>Microdochium</taxon>
    </lineage>
</organism>
<keyword evidence="6" id="KW-1185">Reference proteome</keyword>
<reference evidence="6" key="1">
    <citation type="submission" date="2016-02" db="EMBL/GenBank/DDBJ databases">
        <title>Draft genome sequence of Microdochium bolleyi, a fungal endophyte of beachgrass.</title>
        <authorList>
            <consortium name="DOE Joint Genome Institute"/>
            <person name="David A.S."/>
            <person name="May G."/>
            <person name="Haridas S."/>
            <person name="Lim J."/>
            <person name="Wang M."/>
            <person name="Labutti K."/>
            <person name="Lipzen A."/>
            <person name="Barry K."/>
            <person name="Grigoriev I.V."/>
        </authorList>
    </citation>
    <scope>NUCLEOTIDE SEQUENCE [LARGE SCALE GENOMIC DNA]</scope>
    <source>
        <strain evidence="6">J235TASD1</strain>
    </source>
</reference>
<dbReference type="InterPro" id="IPR007219">
    <property type="entry name" value="XnlR_reg_dom"/>
</dbReference>
<dbReference type="Proteomes" id="UP000070501">
    <property type="component" value="Unassembled WGS sequence"/>
</dbReference>
<dbReference type="PANTHER" id="PTHR46910">
    <property type="entry name" value="TRANSCRIPTION FACTOR PDR1"/>
    <property type="match status" value="1"/>
</dbReference>
<dbReference type="GO" id="GO:0006351">
    <property type="term" value="P:DNA-templated transcription"/>
    <property type="evidence" value="ECO:0007669"/>
    <property type="project" value="InterPro"/>
</dbReference>
<dbReference type="OrthoDB" id="3037908at2759"/>
<sequence>MSHQGRRDSIADSGGLSPASEGSEAVPPRAKRRRLNFACNYCRSRKTRCDEGKPACRACTDAGVPCVTRDLRKPDRLVERREAGQPGGASASPIPSSGHHNVVAHVVTTKSPRPLPPSMRPSHVLRQPPQQDTARAGDEKNPDDSGTGPKWTGALPLRLSVNNVSSFDMLTEWLDLAAYRLGYRRRFRTTRTKPAELTTALPLTTMLHSTPTPDACKRLLDRYLRDLNVIFPIVDPDQARHDVELLSSCGPAVYSQSQGVFSLLRAYLIIAAGALSLGPVSTWHRFLTDCLALARQCLGQLIGPGSLEAIQALFLLSLCLRYTDDISSATAILDLCVSVARSASLHRSGAASPSGRSGLLGSKECRQRVWLAIYCFEKLLSFELGRASSIEEDECDSPVTLTRDGPSHEVSKTVLQLSMLLSEVNKKCVQIRAKEDRPQSEIPESAIDEKVRTIGECTMMLMAWSETVPKNLGPTSDLLCNADNFVVAAFIAIQYNLAVITMTRNSLLLSSTSLRETIAFVADEPWWAVMRNGQSIVANSARRIIRLLTELEEHGQTPLLPAYAASLHALLILAVHSIRKPTARAVKSDYELMQDAAHFVLAEIKPGESYDDAAGLLDKVQTFVKQVLAASAISANPSTARLRKNGDGPPPPYDRLSFDHSSASQSAANSAATPSSEYYPQHSPFGTASHNDASPITLGLQASVGGDFRPDSSSGGTGGGTYLSPVTDVTGGGSLQQDDLELTWLPGLPDEIGCDWADFSKYLYQ</sequence>
<dbReference type="CDD" id="cd00067">
    <property type="entry name" value="GAL4"/>
    <property type="match status" value="1"/>
</dbReference>
<feature type="region of interest" description="Disordered" evidence="3">
    <location>
        <begin position="77"/>
        <end position="154"/>
    </location>
</feature>
<feature type="compositionally biased region" description="Basic and acidic residues" evidence="3">
    <location>
        <begin position="1"/>
        <end position="10"/>
    </location>
</feature>